<feature type="region of interest" description="Disordered" evidence="1">
    <location>
        <begin position="65"/>
        <end position="84"/>
    </location>
</feature>
<dbReference type="Proteomes" id="UP000076580">
    <property type="component" value="Chromosome 02"/>
</dbReference>
<accession>A0A151GKD0</accession>
<dbReference type="EMBL" id="LAYC01000002">
    <property type="protein sequence ID" value="KYK57573.1"/>
    <property type="molecule type" value="Genomic_DNA"/>
</dbReference>
<sequence>MVTTVSVLCISQNLAGEIRHCEYLSTLPPGRHPMTCRRPRDKDDICMAFVTSRAMVRDDSKIERVPEDTENTSQHATLHTGGMVAGSPRPFASYLRDLPVTARTFCSRHARLGDDADLASPSSNVQLVTEGAEVND</sequence>
<comment type="caution">
    <text evidence="2">The sequence shown here is derived from an EMBL/GenBank/DDBJ whole genome shotgun (WGS) entry which is preliminary data.</text>
</comment>
<proteinExistence type="predicted"/>
<evidence type="ECO:0000313" key="3">
    <source>
        <dbReference type="Proteomes" id="UP000076580"/>
    </source>
</evidence>
<evidence type="ECO:0000256" key="1">
    <source>
        <dbReference type="SAM" id="MobiDB-lite"/>
    </source>
</evidence>
<dbReference type="RefSeq" id="XP_040656925.1">
    <property type="nucleotide sequence ID" value="XM_040801892.1"/>
</dbReference>
<dbReference type="AlphaFoldDB" id="A0A151GKD0"/>
<protein>
    <submittedName>
        <fullName evidence="2">Uncharacterized protein</fullName>
    </submittedName>
</protein>
<dbReference type="GeneID" id="63717227"/>
<reference evidence="2 3" key="1">
    <citation type="journal article" date="2016" name="Sci. Rep.">
        <title>Insights into Adaptations to a Near-Obligate Nematode Endoparasitic Lifestyle from the Finished Genome of Drechmeria coniospora.</title>
        <authorList>
            <person name="Zhang L."/>
            <person name="Zhou Z."/>
            <person name="Guo Q."/>
            <person name="Fokkens L."/>
            <person name="Miskei M."/>
            <person name="Pocsi I."/>
            <person name="Zhang W."/>
            <person name="Chen M."/>
            <person name="Wang L."/>
            <person name="Sun Y."/>
            <person name="Donzelli B.G."/>
            <person name="Gibson D.M."/>
            <person name="Nelson D.R."/>
            <person name="Luo J.G."/>
            <person name="Rep M."/>
            <person name="Liu H."/>
            <person name="Yang S."/>
            <person name="Wang J."/>
            <person name="Krasnoff S.B."/>
            <person name="Xu Y."/>
            <person name="Molnar I."/>
            <person name="Lin M."/>
        </authorList>
    </citation>
    <scope>NUCLEOTIDE SEQUENCE [LARGE SCALE GENOMIC DNA]</scope>
    <source>
        <strain evidence="2 3">ARSEF 6962</strain>
    </source>
</reference>
<gene>
    <name evidence="2" type="ORF">DCS_04584</name>
</gene>
<evidence type="ECO:0000313" key="2">
    <source>
        <dbReference type="EMBL" id="KYK57573.1"/>
    </source>
</evidence>
<dbReference type="InParanoid" id="A0A151GKD0"/>
<keyword evidence="3" id="KW-1185">Reference proteome</keyword>
<name>A0A151GKD0_DRECN</name>
<organism evidence="2 3">
    <name type="scientific">Drechmeria coniospora</name>
    <name type="common">Nematophagous fungus</name>
    <name type="synonym">Meria coniospora</name>
    <dbReference type="NCBI Taxonomy" id="98403"/>
    <lineage>
        <taxon>Eukaryota</taxon>
        <taxon>Fungi</taxon>
        <taxon>Dikarya</taxon>
        <taxon>Ascomycota</taxon>
        <taxon>Pezizomycotina</taxon>
        <taxon>Sordariomycetes</taxon>
        <taxon>Hypocreomycetidae</taxon>
        <taxon>Hypocreales</taxon>
        <taxon>Ophiocordycipitaceae</taxon>
        <taxon>Drechmeria</taxon>
    </lineage>
</organism>